<dbReference type="Proteomes" id="UP000095285">
    <property type="component" value="Unassembled WGS sequence"/>
</dbReference>
<feature type="compositionally biased region" description="Basic residues" evidence="1">
    <location>
        <begin position="185"/>
        <end position="201"/>
    </location>
</feature>
<proteinExistence type="predicted"/>
<reference evidence="2" key="1">
    <citation type="submission" date="2012-04" db="EMBL/GenBank/DDBJ databases">
        <title>The Genome Sequence of Loa loa.</title>
        <authorList>
            <consortium name="The Broad Institute Genome Sequencing Platform"/>
            <consortium name="Broad Institute Genome Sequencing Center for Infectious Disease"/>
            <person name="Nutman T.B."/>
            <person name="Fink D.L."/>
            <person name="Russ C."/>
            <person name="Young S."/>
            <person name="Zeng Q."/>
            <person name="Gargeya S."/>
            <person name="Alvarado L."/>
            <person name="Berlin A."/>
            <person name="Chapman S.B."/>
            <person name="Chen Z."/>
            <person name="Freedman E."/>
            <person name="Gellesch M."/>
            <person name="Goldberg J."/>
            <person name="Griggs A."/>
            <person name="Gujja S."/>
            <person name="Heilman E.R."/>
            <person name="Heiman D."/>
            <person name="Howarth C."/>
            <person name="Mehta T."/>
            <person name="Neiman D."/>
            <person name="Pearson M."/>
            <person name="Roberts A."/>
            <person name="Saif S."/>
            <person name="Shea T."/>
            <person name="Shenoy N."/>
            <person name="Sisk P."/>
            <person name="Stolte C."/>
            <person name="Sykes S."/>
            <person name="White J."/>
            <person name="Yandava C."/>
            <person name="Haas B."/>
            <person name="Henn M.R."/>
            <person name="Nusbaum C."/>
            <person name="Birren B."/>
        </authorList>
    </citation>
    <scope>NUCLEOTIDE SEQUENCE [LARGE SCALE GENOMIC DNA]</scope>
</reference>
<feature type="compositionally biased region" description="Basic and acidic residues" evidence="1">
    <location>
        <begin position="175"/>
        <end position="184"/>
    </location>
</feature>
<protein>
    <submittedName>
        <fullName evidence="3">C2 domain-containing protein</fullName>
    </submittedName>
</protein>
<keyword evidence="2" id="KW-1185">Reference proteome</keyword>
<reference evidence="3" key="2">
    <citation type="submission" date="2016-11" db="UniProtKB">
        <authorList>
            <consortium name="WormBaseParasite"/>
        </authorList>
    </citation>
    <scope>IDENTIFICATION</scope>
</reference>
<organism evidence="2 3">
    <name type="scientific">Loa loa</name>
    <name type="common">Eye worm</name>
    <name type="synonym">Filaria loa</name>
    <dbReference type="NCBI Taxonomy" id="7209"/>
    <lineage>
        <taxon>Eukaryota</taxon>
        <taxon>Metazoa</taxon>
        <taxon>Ecdysozoa</taxon>
        <taxon>Nematoda</taxon>
        <taxon>Chromadorea</taxon>
        <taxon>Rhabditida</taxon>
        <taxon>Spirurina</taxon>
        <taxon>Spiruromorpha</taxon>
        <taxon>Filarioidea</taxon>
        <taxon>Onchocercidae</taxon>
        <taxon>Loa</taxon>
    </lineage>
</organism>
<feature type="region of interest" description="Disordered" evidence="1">
    <location>
        <begin position="175"/>
        <end position="201"/>
    </location>
</feature>
<evidence type="ECO:0000313" key="3">
    <source>
        <dbReference type="WBParaSite" id="EN70_3270"/>
    </source>
</evidence>
<sequence>MLNNEMDPSWHESILIKSKSKSLNNGIIIDDTIRYKDGRMKALTVALLGINKRQNRILPIPPLLSNFPLRNESISKRTIPMSRSSFVPSKNEPVKSIALSLSRPVRLRMSPPSYDHVPVHSDKQIISSSILMTLKQRNLSRIISQKWTIEKHKKHGTKQIVAIQSVTSTVRLRKSDKDFGNGKEARRRRRAEKKKCRLRKF</sequence>
<evidence type="ECO:0000313" key="2">
    <source>
        <dbReference type="Proteomes" id="UP000095285"/>
    </source>
</evidence>
<dbReference type="AlphaFoldDB" id="A0A1I7VJK1"/>
<name>A0A1I7VJK1_LOALO</name>
<evidence type="ECO:0000256" key="1">
    <source>
        <dbReference type="SAM" id="MobiDB-lite"/>
    </source>
</evidence>
<dbReference type="WBParaSite" id="EN70_3270">
    <property type="protein sequence ID" value="EN70_3270"/>
    <property type="gene ID" value="EN70_3270"/>
</dbReference>
<accession>A0A1I7VJK1</accession>